<accession>A0A4R0QR82</accession>
<comment type="caution">
    <text evidence="1">The sequence shown here is derived from an EMBL/GenBank/DDBJ whole genome shotgun (WGS) entry which is preliminary data.</text>
</comment>
<evidence type="ECO:0000313" key="2">
    <source>
        <dbReference type="Proteomes" id="UP000291289"/>
    </source>
</evidence>
<evidence type="ECO:0000313" key="1">
    <source>
        <dbReference type="EMBL" id="TCD53868.1"/>
    </source>
</evidence>
<dbReference type="SUPFAM" id="SSF47413">
    <property type="entry name" value="lambda repressor-like DNA-binding domains"/>
    <property type="match status" value="1"/>
</dbReference>
<dbReference type="OrthoDB" id="9814553at2"/>
<dbReference type="RefSeq" id="WP_131284769.1">
    <property type="nucleotide sequence ID" value="NZ_RXLP01000025.1"/>
</dbReference>
<dbReference type="EMBL" id="RXLP01000025">
    <property type="protein sequence ID" value="TCD53868.1"/>
    <property type="molecule type" value="Genomic_DNA"/>
</dbReference>
<dbReference type="Proteomes" id="UP000291289">
    <property type="component" value="Unassembled WGS sequence"/>
</dbReference>
<dbReference type="GO" id="GO:0003677">
    <property type="term" value="F:DNA binding"/>
    <property type="evidence" value="ECO:0007669"/>
    <property type="project" value="InterPro"/>
</dbReference>
<evidence type="ECO:0008006" key="3">
    <source>
        <dbReference type="Google" id="ProtNLM"/>
    </source>
</evidence>
<reference evidence="1 2" key="1">
    <citation type="submission" date="2018-12" db="EMBL/GenBank/DDBJ databases">
        <title>Alloscrdovia theropitheci sp. nov: a novel taxon from the feces of the bleeding-herat monkey (Theropithecus geleda).</title>
        <authorList>
            <person name="Modesto M."/>
        </authorList>
    </citation>
    <scope>NUCLEOTIDE SEQUENCE [LARGE SCALE GENOMIC DNA]</scope>
    <source>
        <strain evidence="1 2">GLDI4/2</strain>
    </source>
</reference>
<sequence>MASELDKTISKNVRIYLAARDCTQRKLADFMGDHPMVTSKRMRNQMTWRAEDIEKAAEFFGIEPSVLVTAHDL</sequence>
<gene>
    <name evidence="1" type="ORF">EJ419_06340</name>
</gene>
<name>A0A4R0QR82_9BIFI</name>
<dbReference type="Gene3D" id="1.10.260.40">
    <property type="entry name" value="lambda repressor-like DNA-binding domains"/>
    <property type="match status" value="1"/>
</dbReference>
<proteinExistence type="predicted"/>
<dbReference type="InterPro" id="IPR010982">
    <property type="entry name" value="Lambda_DNA-bd_dom_sf"/>
</dbReference>
<organism evidence="1 2">
    <name type="scientific">Alloscardovia theropitheci</name>
    <dbReference type="NCBI Taxonomy" id="2496842"/>
    <lineage>
        <taxon>Bacteria</taxon>
        <taxon>Bacillati</taxon>
        <taxon>Actinomycetota</taxon>
        <taxon>Actinomycetes</taxon>
        <taxon>Bifidobacteriales</taxon>
        <taxon>Bifidobacteriaceae</taxon>
        <taxon>Alloscardovia</taxon>
    </lineage>
</organism>
<protein>
    <recommendedName>
        <fullName evidence="3">XRE family transcriptional regulator</fullName>
    </recommendedName>
</protein>
<keyword evidence="2" id="KW-1185">Reference proteome</keyword>
<dbReference type="AlphaFoldDB" id="A0A4R0QR82"/>